<feature type="compositionally biased region" description="Basic and acidic residues" evidence="1">
    <location>
        <begin position="7"/>
        <end position="21"/>
    </location>
</feature>
<evidence type="ECO:0000256" key="1">
    <source>
        <dbReference type="SAM" id="MobiDB-lite"/>
    </source>
</evidence>
<evidence type="ECO:0000313" key="3">
    <source>
        <dbReference type="Proteomes" id="UP000054047"/>
    </source>
</evidence>
<dbReference type="Proteomes" id="UP000054047">
    <property type="component" value="Unassembled WGS sequence"/>
</dbReference>
<dbReference type="AlphaFoldDB" id="A0A0C2CMI9"/>
<sequence>MLNTSRSDPEERNERMEEQFNRHNNAQSKKFRPGDVVWVRDYRKDQAKWVYGETHRRHANQLCPRTAEDTEHMLYWISLTCQRSAKDIPPKPFRAPCRLQVQP</sequence>
<evidence type="ECO:0000313" key="2">
    <source>
        <dbReference type="EMBL" id="KIH57823.1"/>
    </source>
</evidence>
<gene>
    <name evidence="2" type="ORF">ANCDUO_11980</name>
</gene>
<reference evidence="2 3" key="1">
    <citation type="submission" date="2013-12" db="EMBL/GenBank/DDBJ databases">
        <title>Draft genome of the parsitic nematode Ancylostoma duodenale.</title>
        <authorList>
            <person name="Mitreva M."/>
        </authorList>
    </citation>
    <scope>NUCLEOTIDE SEQUENCE [LARGE SCALE GENOMIC DNA]</scope>
    <source>
        <strain evidence="2 3">Zhejiang</strain>
    </source>
</reference>
<accession>A0A0C2CMI9</accession>
<feature type="region of interest" description="Disordered" evidence="1">
    <location>
        <begin position="1"/>
        <end position="28"/>
    </location>
</feature>
<proteinExistence type="predicted"/>
<name>A0A0C2CMI9_9BILA</name>
<dbReference type="OrthoDB" id="5861374at2759"/>
<organism evidence="2 3">
    <name type="scientific">Ancylostoma duodenale</name>
    <dbReference type="NCBI Taxonomy" id="51022"/>
    <lineage>
        <taxon>Eukaryota</taxon>
        <taxon>Metazoa</taxon>
        <taxon>Ecdysozoa</taxon>
        <taxon>Nematoda</taxon>
        <taxon>Chromadorea</taxon>
        <taxon>Rhabditida</taxon>
        <taxon>Rhabditina</taxon>
        <taxon>Rhabditomorpha</taxon>
        <taxon>Strongyloidea</taxon>
        <taxon>Ancylostomatidae</taxon>
        <taxon>Ancylostomatinae</taxon>
        <taxon>Ancylostoma</taxon>
    </lineage>
</organism>
<keyword evidence="3" id="KW-1185">Reference proteome</keyword>
<dbReference type="EMBL" id="KN733899">
    <property type="protein sequence ID" value="KIH57823.1"/>
    <property type="molecule type" value="Genomic_DNA"/>
</dbReference>
<protein>
    <submittedName>
        <fullName evidence="2">Uncharacterized protein</fullName>
    </submittedName>
</protein>